<dbReference type="Gene3D" id="2.60.40.3710">
    <property type="match status" value="1"/>
</dbReference>
<protein>
    <submittedName>
        <fullName evidence="10">Ig-like domain-containing protein</fullName>
    </submittedName>
</protein>
<dbReference type="InterPro" id="IPR050979">
    <property type="entry name" value="LD-transpeptidase"/>
</dbReference>
<evidence type="ECO:0000313" key="11">
    <source>
        <dbReference type="Proteomes" id="UP001500058"/>
    </source>
</evidence>
<dbReference type="PANTHER" id="PTHR30582">
    <property type="entry name" value="L,D-TRANSPEPTIDASE"/>
    <property type="match status" value="1"/>
</dbReference>
<dbReference type="EMBL" id="BAAATJ010000028">
    <property type="protein sequence ID" value="GAA2412726.1"/>
    <property type="molecule type" value="Genomic_DNA"/>
</dbReference>
<keyword evidence="11" id="KW-1185">Reference proteome</keyword>
<dbReference type="Proteomes" id="UP001500058">
    <property type="component" value="Unassembled WGS sequence"/>
</dbReference>
<gene>
    <name evidence="10" type="ORF">GCM10010420_47630</name>
</gene>
<evidence type="ECO:0000256" key="7">
    <source>
        <dbReference type="PROSITE-ProRule" id="PRU01373"/>
    </source>
</evidence>
<dbReference type="RefSeq" id="WP_344633164.1">
    <property type="nucleotide sequence ID" value="NZ_BAAATJ010000028.1"/>
</dbReference>
<feature type="active site" description="Proton donor/acceptor" evidence="7">
    <location>
        <position position="324"/>
    </location>
</feature>
<proteinExistence type="predicted"/>
<comment type="pathway">
    <text evidence="1 7">Cell wall biogenesis; peptidoglycan biosynthesis.</text>
</comment>
<reference evidence="11" key="1">
    <citation type="journal article" date="2019" name="Int. J. Syst. Evol. Microbiol.">
        <title>The Global Catalogue of Microorganisms (GCM) 10K type strain sequencing project: providing services to taxonomists for standard genome sequencing and annotation.</title>
        <authorList>
            <consortium name="The Broad Institute Genomics Platform"/>
            <consortium name="The Broad Institute Genome Sequencing Center for Infectious Disease"/>
            <person name="Wu L."/>
            <person name="Ma J."/>
        </authorList>
    </citation>
    <scope>NUCLEOTIDE SEQUENCE [LARGE SCALE GENOMIC DNA]</scope>
    <source>
        <strain evidence="11">JCM 6921</strain>
    </source>
</reference>
<dbReference type="CDD" id="cd16913">
    <property type="entry name" value="YkuD_like"/>
    <property type="match status" value="1"/>
</dbReference>
<organism evidence="10 11">
    <name type="scientific">Streptomyces glaucosporus</name>
    <dbReference type="NCBI Taxonomy" id="284044"/>
    <lineage>
        <taxon>Bacteria</taxon>
        <taxon>Bacillati</taxon>
        <taxon>Actinomycetota</taxon>
        <taxon>Actinomycetes</taxon>
        <taxon>Kitasatosporales</taxon>
        <taxon>Streptomycetaceae</taxon>
        <taxon>Streptomyces</taxon>
    </lineage>
</organism>
<keyword evidence="6 7" id="KW-0961">Cell wall biogenesis/degradation</keyword>
<dbReference type="InterPro" id="IPR041280">
    <property type="entry name" value="Big_10"/>
</dbReference>
<feature type="active site" description="Nucleophile" evidence="7">
    <location>
        <position position="342"/>
    </location>
</feature>
<keyword evidence="4 7" id="KW-0573">Peptidoglycan synthesis</keyword>
<keyword evidence="8" id="KW-0732">Signal</keyword>
<evidence type="ECO:0000256" key="2">
    <source>
        <dbReference type="ARBA" id="ARBA00022679"/>
    </source>
</evidence>
<evidence type="ECO:0000256" key="4">
    <source>
        <dbReference type="ARBA" id="ARBA00022984"/>
    </source>
</evidence>
<evidence type="ECO:0000259" key="9">
    <source>
        <dbReference type="PROSITE" id="PS52029"/>
    </source>
</evidence>
<name>A0ABP5VVB8_9ACTN</name>
<evidence type="ECO:0000256" key="3">
    <source>
        <dbReference type="ARBA" id="ARBA00022960"/>
    </source>
</evidence>
<keyword evidence="2" id="KW-0808">Transferase</keyword>
<evidence type="ECO:0000256" key="1">
    <source>
        <dbReference type="ARBA" id="ARBA00004752"/>
    </source>
</evidence>
<keyword evidence="5" id="KW-0012">Acyltransferase</keyword>
<keyword evidence="3 7" id="KW-0133">Cell shape</keyword>
<dbReference type="InterPro" id="IPR005490">
    <property type="entry name" value="LD_TPept_cat_dom"/>
</dbReference>
<dbReference type="SUPFAM" id="SSF141523">
    <property type="entry name" value="L,D-transpeptidase catalytic domain-like"/>
    <property type="match status" value="1"/>
</dbReference>
<dbReference type="Gene3D" id="2.60.40.3780">
    <property type="match status" value="1"/>
</dbReference>
<feature type="chain" id="PRO_5045392421" evidence="8">
    <location>
        <begin position="21"/>
        <end position="403"/>
    </location>
</feature>
<comment type="caution">
    <text evidence="10">The sequence shown here is derived from an EMBL/GenBank/DDBJ whole genome shotgun (WGS) entry which is preliminary data.</text>
</comment>
<dbReference type="InterPro" id="IPR038063">
    <property type="entry name" value="Transpep_catalytic_dom"/>
</dbReference>
<evidence type="ECO:0000256" key="5">
    <source>
        <dbReference type="ARBA" id="ARBA00023315"/>
    </source>
</evidence>
<dbReference type="PROSITE" id="PS52029">
    <property type="entry name" value="LD_TPASE"/>
    <property type="match status" value="1"/>
</dbReference>
<feature type="signal peptide" evidence="8">
    <location>
        <begin position="1"/>
        <end position="20"/>
    </location>
</feature>
<evidence type="ECO:0000313" key="10">
    <source>
        <dbReference type="EMBL" id="GAA2412726.1"/>
    </source>
</evidence>
<dbReference type="Pfam" id="PF17964">
    <property type="entry name" value="Big_10"/>
    <property type="match status" value="1"/>
</dbReference>
<evidence type="ECO:0000256" key="6">
    <source>
        <dbReference type="ARBA" id="ARBA00023316"/>
    </source>
</evidence>
<sequence>MSRGSRGTALLCFLILAPLAVGPAACGRDDRPSDAAPQDATAQVALSAGEDGRAVDPDRPLEITARDGSRITAVRVVDTAGRPLDGELSADGARWRSTTPPAAATSYTVVVGTEKDGVPGRRTAGLTTRPAEGDRELGVVFGPARGTYGVGQPITAELDRAVENRGERAIVERALKVESTPSAAEGSWYWVDGRTLHYRPRAYWPAHATIVVRSSLEGVWIRKGLRGGETRPLSIRTGDRVEAVVDIDSTRMTVRRNGKTLKTLPVTTGKPGFRTRQGVKVVLGRQANVRMTGTSIGIPAGSPESYDLPVQWATQLTESGEYVHAAPWSAGSHGRDNVSHGCTGMSVENARWFFTTVRQGDVVRYVDGLADSPEMPAFGNGFGDWNLSWEEWRKGSALRAGRN</sequence>
<dbReference type="Gene3D" id="2.40.440.10">
    <property type="entry name" value="L,D-transpeptidase catalytic domain-like"/>
    <property type="match status" value="1"/>
</dbReference>
<evidence type="ECO:0000256" key="8">
    <source>
        <dbReference type="SAM" id="SignalP"/>
    </source>
</evidence>
<feature type="domain" description="L,D-TPase catalytic" evidence="9">
    <location>
        <begin position="241"/>
        <end position="366"/>
    </location>
</feature>
<dbReference type="PANTHER" id="PTHR30582:SF2">
    <property type="entry name" value="L,D-TRANSPEPTIDASE YCIB-RELATED"/>
    <property type="match status" value="1"/>
</dbReference>
<accession>A0ABP5VVB8</accession>
<dbReference type="Pfam" id="PF03734">
    <property type="entry name" value="YkuD"/>
    <property type="match status" value="1"/>
</dbReference>